<dbReference type="AlphaFoldDB" id="A0A382QKC5"/>
<feature type="transmembrane region" description="Helical" evidence="1">
    <location>
        <begin position="12"/>
        <end position="31"/>
    </location>
</feature>
<reference evidence="3" key="1">
    <citation type="submission" date="2018-05" db="EMBL/GenBank/DDBJ databases">
        <authorList>
            <person name="Lanie J.A."/>
            <person name="Ng W.-L."/>
            <person name="Kazmierczak K.M."/>
            <person name="Andrzejewski T.M."/>
            <person name="Davidsen T.M."/>
            <person name="Wayne K.J."/>
            <person name="Tettelin H."/>
            <person name="Glass J.I."/>
            <person name="Rusch D."/>
            <person name="Podicherti R."/>
            <person name="Tsui H.-C.T."/>
            <person name="Winkler M.E."/>
        </authorList>
    </citation>
    <scope>NUCLEOTIDE SEQUENCE</scope>
</reference>
<name>A0A382QKC5_9ZZZZ</name>
<evidence type="ECO:0000259" key="2">
    <source>
        <dbReference type="Pfam" id="PF05050"/>
    </source>
</evidence>
<dbReference type="NCBIfam" id="TIGR01444">
    <property type="entry name" value="fkbM_fam"/>
    <property type="match status" value="1"/>
</dbReference>
<keyword evidence="1" id="KW-0472">Membrane</keyword>
<organism evidence="3">
    <name type="scientific">marine metagenome</name>
    <dbReference type="NCBI Taxonomy" id="408172"/>
    <lineage>
        <taxon>unclassified sequences</taxon>
        <taxon>metagenomes</taxon>
        <taxon>ecological metagenomes</taxon>
    </lineage>
</organism>
<dbReference type="InterPro" id="IPR052514">
    <property type="entry name" value="SAM-dependent_MTase"/>
</dbReference>
<dbReference type="Gene3D" id="3.40.50.150">
    <property type="entry name" value="Vaccinia Virus protein VP39"/>
    <property type="match status" value="1"/>
</dbReference>
<protein>
    <recommendedName>
        <fullName evidence="2">Methyltransferase FkbM domain-containing protein</fullName>
    </recommendedName>
</protein>
<dbReference type="Pfam" id="PF05050">
    <property type="entry name" value="Methyltransf_21"/>
    <property type="match status" value="1"/>
</dbReference>
<accession>A0A382QKC5</accession>
<gene>
    <name evidence="3" type="ORF">METZ01_LOCUS338242</name>
</gene>
<dbReference type="SUPFAM" id="SSF53335">
    <property type="entry name" value="S-adenosyl-L-methionine-dependent methyltransferases"/>
    <property type="match status" value="1"/>
</dbReference>
<sequence length="299" mass="35439">MFITHDIMLEKFSFFIFKILGFFDFLFFKITKRRFLHYFQKFFENDSYKVINILNKDINFFVPNRLVKWRVETFFTKEPETLEWIDSFDDNSKIIFWDIGANIGLYSIYAALKFKNIEVVSFEPSTSNLRVLSRNISINKLENKIKINQFPLTNKENKYLIMKEGDFVEGGALNSFGESFNFEGNSFNAQNNYQVYGTTINYLLKSNILLIPDYIKIDVDGLEHFILEGGDKFLGNKKVKSISIEINENFVDQYDAIHKYMKQFNFVFKHKKHNEESDENDGPFSKTYNYLFEKQAPII</sequence>
<dbReference type="EMBL" id="UINC01114813">
    <property type="protein sequence ID" value="SVC85388.1"/>
    <property type="molecule type" value="Genomic_DNA"/>
</dbReference>
<evidence type="ECO:0000256" key="1">
    <source>
        <dbReference type="SAM" id="Phobius"/>
    </source>
</evidence>
<feature type="domain" description="Methyltransferase FkbM" evidence="2">
    <location>
        <begin position="98"/>
        <end position="267"/>
    </location>
</feature>
<dbReference type="InterPro" id="IPR006342">
    <property type="entry name" value="FkbM_mtfrase"/>
</dbReference>
<dbReference type="PANTHER" id="PTHR34203:SF15">
    <property type="entry name" value="SLL1173 PROTEIN"/>
    <property type="match status" value="1"/>
</dbReference>
<proteinExistence type="predicted"/>
<keyword evidence="1" id="KW-1133">Transmembrane helix</keyword>
<evidence type="ECO:0000313" key="3">
    <source>
        <dbReference type="EMBL" id="SVC85388.1"/>
    </source>
</evidence>
<keyword evidence="1" id="KW-0812">Transmembrane</keyword>
<dbReference type="InterPro" id="IPR029063">
    <property type="entry name" value="SAM-dependent_MTases_sf"/>
</dbReference>
<dbReference type="PANTHER" id="PTHR34203">
    <property type="entry name" value="METHYLTRANSFERASE, FKBM FAMILY PROTEIN"/>
    <property type="match status" value="1"/>
</dbReference>